<protein>
    <recommendedName>
        <fullName evidence="6">Multifunctional methyltransferase subunit TRM112-like protein</fullName>
    </recommendedName>
</protein>
<evidence type="ECO:0000313" key="5">
    <source>
        <dbReference type="Proteomes" id="UP001146120"/>
    </source>
</evidence>
<dbReference type="Proteomes" id="UP001146120">
    <property type="component" value="Unassembled WGS sequence"/>
</dbReference>
<dbReference type="GO" id="GO:0070476">
    <property type="term" value="P:rRNA (guanine-N7)-methylation"/>
    <property type="evidence" value="ECO:0007669"/>
    <property type="project" value="TreeGrafter"/>
</dbReference>
<dbReference type="EMBL" id="DAKRPA010000217">
    <property type="protein sequence ID" value="DAZ95131.1"/>
    <property type="molecule type" value="Genomic_DNA"/>
</dbReference>
<evidence type="ECO:0000256" key="3">
    <source>
        <dbReference type="SAM" id="MobiDB-lite"/>
    </source>
</evidence>
<evidence type="ECO:0000256" key="1">
    <source>
        <dbReference type="ARBA" id="ARBA00007980"/>
    </source>
</evidence>
<dbReference type="CDD" id="cd21089">
    <property type="entry name" value="Trm112-like"/>
    <property type="match status" value="1"/>
</dbReference>
<dbReference type="InterPro" id="IPR005651">
    <property type="entry name" value="Trm112-like"/>
</dbReference>
<name>A0AAV2YLW1_9STRA</name>
<proteinExistence type="inferred from homology"/>
<evidence type="ECO:0000256" key="2">
    <source>
        <dbReference type="ARBA" id="ARBA00065633"/>
    </source>
</evidence>
<reference evidence="4" key="2">
    <citation type="journal article" date="2023" name="Microbiol Resour">
        <title>Decontamination and Annotation of the Draft Genome Sequence of the Oomycete Lagenidium giganteum ARSEF 373.</title>
        <authorList>
            <person name="Morgan W.R."/>
            <person name="Tartar A."/>
        </authorList>
    </citation>
    <scope>NUCLEOTIDE SEQUENCE</scope>
    <source>
        <strain evidence="4">ARSEF 373</strain>
    </source>
</reference>
<reference evidence="4" key="1">
    <citation type="submission" date="2022-11" db="EMBL/GenBank/DDBJ databases">
        <authorList>
            <person name="Morgan W.R."/>
            <person name="Tartar A."/>
        </authorList>
    </citation>
    <scope>NUCLEOTIDE SEQUENCE</scope>
    <source>
        <strain evidence="4">ARSEF 373</strain>
    </source>
</reference>
<dbReference type="FunFam" id="2.20.25.10:FF:000018">
    <property type="entry name" value="Multifunctional methyltransferase subunit TRM112-like B"/>
    <property type="match status" value="1"/>
</dbReference>
<dbReference type="AlphaFoldDB" id="A0AAV2YLW1"/>
<accession>A0AAV2YLW1</accession>
<dbReference type="SUPFAM" id="SSF158997">
    <property type="entry name" value="Trm112p-like"/>
    <property type="match status" value="1"/>
</dbReference>
<dbReference type="Gene3D" id="2.20.25.10">
    <property type="match status" value="1"/>
</dbReference>
<feature type="region of interest" description="Disordered" evidence="3">
    <location>
        <begin position="125"/>
        <end position="146"/>
    </location>
</feature>
<feature type="compositionally biased region" description="Basic and acidic residues" evidence="3">
    <location>
        <begin position="202"/>
        <end position="217"/>
    </location>
</feature>
<organism evidence="4 5">
    <name type="scientific">Lagenidium giganteum</name>
    <dbReference type="NCBI Taxonomy" id="4803"/>
    <lineage>
        <taxon>Eukaryota</taxon>
        <taxon>Sar</taxon>
        <taxon>Stramenopiles</taxon>
        <taxon>Oomycota</taxon>
        <taxon>Peronosporomycetes</taxon>
        <taxon>Pythiales</taxon>
        <taxon>Pythiaceae</taxon>
    </lineage>
</organism>
<dbReference type="PANTHER" id="PTHR12773:SF0">
    <property type="entry name" value="MULTIFUNCTIONAL METHYLTRANSFERASE SUBUNIT TRM112-LIKE PROTEIN"/>
    <property type="match status" value="1"/>
</dbReference>
<comment type="subunit">
    <text evidence="2">Interacts with TRM9.</text>
</comment>
<dbReference type="Pfam" id="PF03966">
    <property type="entry name" value="Trm112p"/>
    <property type="match status" value="1"/>
</dbReference>
<keyword evidence="5" id="KW-1185">Reference proteome</keyword>
<feature type="region of interest" description="Disordered" evidence="3">
    <location>
        <begin position="1"/>
        <end position="23"/>
    </location>
</feature>
<evidence type="ECO:0008006" key="6">
    <source>
        <dbReference type="Google" id="ProtNLM"/>
    </source>
</evidence>
<sequence>MNTQSSKKHAESPVVSPLTQSQPRVHVSSYRHCVSEEGCLLPSTFKERKDPSYYERVYPWMQWGRRGECDNGTFVDKSIAMNPTDVSTTMATKSKSTKTVGVITTINGDVHMVAETQSVTTRLLTSRSTSELQSMEHHGLKSYGTSKPRRHSILRLDSTGVAHSSERGMKKSPSVEFVLDIEEEIKRIAKARRLSDSSSGKDQPRRLTDEEKEELYRQRPDLEIGPSSYLEHLKQLEKQNNRRLIFAMVGTTPPSTMRLITHNVLMCNKKGVQNGFPLRIEADEVQVVESEFQAEFIKKMLTKIDWSAFIAGAQALNVADGLPTEYSQALADDEAFLKKVHHALLDVHVKNGKLICPETGREFPVVDGIPNMLLREDEV</sequence>
<feature type="region of interest" description="Disordered" evidence="3">
    <location>
        <begin position="191"/>
        <end position="217"/>
    </location>
</feature>
<dbReference type="GO" id="GO:0030488">
    <property type="term" value="P:tRNA methylation"/>
    <property type="evidence" value="ECO:0007669"/>
    <property type="project" value="TreeGrafter"/>
</dbReference>
<comment type="similarity">
    <text evidence="1">Belongs to the TRM112 family.</text>
</comment>
<dbReference type="InterPro" id="IPR039127">
    <property type="entry name" value="Trm112"/>
</dbReference>
<gene>
    <name evidence="4" type="ORF">N0F65_009762</name>
</gene>
<evidence type="ECO:0000313" key="4">
    <source>
        <dbReference type="EMBL" id="DAZ95131.1"/>
    </source>
</evidence>
<dbReference type="GO" id="GO:0046982">
    <property type="term" value="F:protein heterodimerization activity"/>
    <property type="evidence" value="ECO:0007669"/>
    <property type="project" value="InterPro"/>
</dbReference>
<dbReference type="PANTHER" id="PTHR12773">
    <property type="entry name" value="UPF0315 PROTEIN-RELATED"/>
    <property type="match status" value="1"/>
</dbReference>
<comment type="caution">
    <text evidence="4">The sequence shown here is derived from an EMBL/GenBank/DDBJ whole genome shotgun (WGS) entry which is preliminary data.</text>
</comment>